<dbReference type="CDD" id="cd02513">
    <property type="entry name" value="CMP-NeuAc_Synthase"/>
    <property type="match status" value="1"/>
</dbReference>
<dbReference type="Gene3D" id="3.40.50.11190">
    <property type="match status" value="1"/>
</dbReference>
<keyword evidence="3" id="KW-1185">Reference proteome</keyword>
<dbReference type="InterPro" id="IPR007235">
    <property type="entry name" value="Glyco_trans_28_C"/>
</dbReference>
<evidence type="ECO:0000313" key="2">
    <source>
        <dbReference type="EMBL" id="MBC8577490.1"/>
    </source>
</evidence>
<dbReference type="InterPro" id="IPR029044">
    <property type="entry name" value="Nucleotide-diphossugar_trans"/>
</dbReference>
<dbReference type="EMBL" id="JACRTB010000033">
    <property type="protein sequence ID" value="MBC8577490.1"/>
    <property type="molecule type" value="Genomic_DNA"/>
</dbReference>
<dbReference type="RefSeq" id="WP_262400893.1">
    <property type="nucleotide sequence ID" value="NZ_JACRTB010000033.1"/>
</dbReference>
<evidence type="ECO:0000259" key="1">
    <source>
        <dbReference type="Pfam" id="PF04101"/>
    </source>
</evidence>
<protein>
    <submittedName>
        <fullName evidence="2">Cytidyltransferase</fullName>
    </submittedName>
</protein>
<sequence length="535" mass="60962">MRILAVIPACEGSVSLPNKNLRVINGKPLIYYVIRNARNSRYITDTIVTTNSNEIISIARQMGAMSRLRDPSLCGEEVSLDTVVFDVFQQLDLFSYDYVVTMQSISPTLRVETLDAALERCIREDCDTLISVSNRPRFYWTRQDGELVPIQRQRKSRHLLPPFFVETGAFLITKSRFVRPDSRLGETVRLFELSGGEAIDVDTFGDLKQVENILCQKSTAFYVNGNNQLGLGHVYRVIQLADELFSKPDIYYDRNQTERSVFGETTHNLIPVDGEEGLFSALRKRGYDRFINDILSTSRTYMAGLRASIPGARIINFEDEGEGSYLADLVFNALYEENFTSNVRAGEQYFIASKLFLIYDPIQIRERVRDVFVAFGAADPQNYSDRVLRIASRPEYQKFHFHVVIGRAKENAETLLRYNEAENIEVLHNIDNMPEVMSKCDVALTSRGRTGYELAVLGIPSITVAQNERETLHSFLSEKNGFTYLGLNPSDEALESALNRYLNLSRAHRCHLQELMLSKDLRNGRKHVVNLIDNL</sequence>
<dbReference type="Gene3D" id="3.40.50.2000">
    <property type="entry name" value="Glycogen Phosphorylase B"/>
    <property type="match status" value="1"/>
</dbReference>
<name>A0ABR7NM52_9FIRM</name>
<organism evidence="2 3">
    <name type="scientific">Yanshouia hominis</name>
    <dbReference type="NCBI Taxonomy" id="2763673"/>
    <lineage>
        <taxon>Bacteria</taxon>
        <taxon>Bacillati</taxon>
        <taxon>Bacillota</taxon>
        <taxon>Clostridia</taxon>
        <taxon>Eubacteriales</taxon>
        <taxon>Oscillospiraceae</taxon>
        <taxon>Yanshouia</taxon>
    </lineage>
</organism>
<proteinExistence type="predicted"/>
<dbReference type="Proteomes" id="UP000658131">
    <property type="component" value="Unassembled WGS sequence"/>
</dbReference>
<dbReference type="Pfam" id="PF02348">
    <property type="entry name" value="CTP_transf_3"/>
    <property type="match status" value="1"/>
</dbReference>
<dbReference type="PANTHER" id="PTHR21485">
    <property type="entry name" value="HAD SUPERFAMILY MEMBERS CMAS AND KDSC"/>
    <property type="match status" value="1"/>
</dbReference>
<feature type="domain" description="Glycosyl transferase family 28 C-terminal" evidence="1">
    <location>
        <begin position="371"/>
        <end position="468"/>
    </location>
</feature>
<dbReference type="Gene3D" id="3.90.550.10">
    <property type="entry name" value="Spore Coat Polysaccharide Biosynthesis Protein SpsA, Chain A"/>
    <property type="match status" value="1"/>
</dbReference>
<dbReference type="SUPFAM" id="SSF53448">
    <property type="entry name" value="Nucleotide-diphospho-sugar transferases"/>
    <property type="match status" value="1"/>
</dbReference>
<accession>A0ABR7NM52</accession>
<gene>
    <name evidence="2" type="ORF">H8717_13895</name>
</gene>
<dbReference type="SUPFAM" id="SSF53756">
    <property type="entry name" value="UDP-Glycosyltransferase/glycogen phosphorylase"/>
    <property type="match status" value="1"/>
</dbReference>
<dbReference type="InterPro" id="IPR050793">
    <property type="entry name" value="CMP-NeuNAc_synthase"/>
</dbReference>
<reference evidence="2 3" key="1">
    <citation type="submission" date="2020-08" db="EMBL/GenBank/DDBJ databases">
        <title>Genome public.</title>
        <authorList>
            <person name="Liu C."/>
            <person name="Sun Q."/>
        </authorList>
    </citation>
    <scope>NUCLEOTIDE SEQUENCE [LARGE SCALE GENOMIC DNA]</scope>
    <source>
        <strain evidence="2 3">BX1</strain>
    </source>
</reference>
<evidence type="ECO:0000313" key="3">
    <source>
        <dbReference type="Proteomes" id="UP000658131"/>
    </source>
</evidence>
<dbReference type="Pfam" id="PF04101">
    <property type="entry name" value="Glyco_tran_28_C"/>
    <property type="match status" value="1"/>
</dbReference>
<comment type="caution">
    <text evidence="2">The sequence shown here is derived from an EMBL/GenBank/DDBJ whole genome shotgun (WGS) entry which is preliminary data.</text>
</comment>
<dbReference type="PANTHER" id="PTHR21485:SF3">
    <property type="entry name" value="N-ACYLNEURAMINATE CYTIDYLYLTRANSFERASE"/>
    <property type="match status" value="1"/>
</dbReference>
<dbReference type="InterPro" id="IPR003329">
    <property type="entry name" value="Cytidylyl_trans"/>
</dbReference>